<evidence type="ECO:0000313" key="7">
    <source>
        <dbReference type="Proteomes" id="UP000576087"/>
    </source>
</evidence>
<reference evidence="5 6" key="1">
    <citation type="submission" date="2020-08" db="EMBL/GenBank/DDBJ databases">
        <title>Genomic Encyclopedia of Type Strains, Phase IV (KMG-V): Genome sequencing to study the core and pangenomes of soil and plant-associated prokaryotes.</title>
        <authorList>
            <person name="Whitman W."/>
        </authorList>
    </citation>
    <scope>NUCLEOTIDE SEQUENCE [LARGE SCALE GENOMIC DNA]</scope>
    <source>
        <strain evidence="3 6">SEMIA 444</strain>
        <strain evidence="2 5">SEMIA 448</strain>
        <strain evidence="4 7">SEMIA 452</strain>
    </source>
</reference>
<feature type="transmembrane region" description="Helical" evidence="1">
    <location>
        <begin position="71"/>
        <end position="93"/>
    </location>
</feature>
<evidence type="ECO:0000313" key="3">
    <source>
        <dbReference type="EMBL" id="MBB4410341.1"/>
    </source>
</evidence>
<dbReference type="Proteomes" id="UP000576087">
    <property type="component" value="Unassembled WGS sequence"/>
</dbReference>
<protein>
    <submittedName>
        <fullName evidence="3">Uncharacterized protein</fullName>
    </submittedName>
</protein>
<keyword evidence="6" id="KW-1185">Reference proteome</keyword>
<comment type="caution">
    <text evidence="3">The sequence shown here is derived from an EMBL/GenBank/DDBJ whole genome shotgun (WGS) entry which is preliminary data.</text>
</comment>
<dbReference type="Proteomes" id="UP000524535">
    <property type="component" value="Unassembled WGS sequence"/>
</dbReference>
<gene>
    <name evidence="3" type="ORF">GGE31_000812</name>
    <name evidence="2" type="ORF">GGE33_000973</name>
    <name evidence="4" type="ORF">GGE35_000810</name>
</gene>
<organism evidence="3 6">
    <name type="scientific">Aliirhizobium cellulosilyticum</name>
    <dbReference type="NCBI Taxonomy" id="393664"/>
    <lineage>
        <taxon>Bacteria</taxon>
        <taxon>Pseudomonadati</taxon>
        <taxon>Pseudomonadota</taxon>
        <taxon>Alphaproteobacteria</taxon>
        <taxon>Hyphomicrobiales</taxon>
        <taxon>Rhizobiaceae</taxon>
        <taxon>Aliirhizobium</taxon>
    </lineage>
</organism>
<dbReference type="Proteomes" id="UP000520770">
    <property type="component" value="Unassembled WGS sequence"/>
</dbReference>
<evidence type="ECO:0000256" key="1">
    <source>
        <dbReference type="SAM" id="Phobius"/>
    </source>
</evidence>
<evidence type="ECO:0000313" key="6">
    <source>
        <dbReference type="Proteomes" id="UP000524535"/>
    </source>
</evidence>
<keyword evidence="1" id="KW-1133">Transmembrane helix</keyword>
<evidence type="ECO:0000313" key="2">
    <source>
        <dbReference type="EMBL" id="MBB4347265.1"/>
    </source>
</evidence>
<keyword evidence="1" id="KW-0812">Transmembrane</keyword>
<dbReference type="RefSeq" id="WP_183821427.1">
    <property type="nucleotide sequence ID" value="NZ_JACIGW010000001.1"/>
</dbReference>
<dbReference type="EMBL" id="JACIHM010000001">
    <property type="protein sequence ID" value="MBB4445028.1"/>
    <property type="molecule type" value="Genomic_DNA"/>
</dbReference>
<evidence type="ECO:0000313" key="5">
    <source>
        <dbReference type="Proteomes" id="UP000520770"/>
    </source>
</evidence>
<keyword evidence="1" id="KW-0472">Membrane</keyword>
<dbReference type="EMBL" id="JACIGW010000001">
    <property type="protein sequence ID" value="MBB4347265.1"/>
    <property type="molecule type" value="Genomic_DNA"/>
</dbReference>
<dbReference type="AlphaFoldDB" id="A0A7W6TB80"/>
<name>A0A7W6TB80_9HYPH</name>
<proteinExistence type="predicted"/>
<accession>A0A7W6TB80</accession>
<evidence type="ECO:0000313" key="4">
    <source>
        <dbReference type="EMBL" id="MBB4445028.1"/>
    </source>
</evidence>
<dbReference type="EMBL" id="JACIGY010000001">
    <property type="protein sequence ID" value="MBB4410341.1"/>
    <property type="molecule type" value="Genomic_DNA"/>
</dbReference>
<sequence length="96" mass="10688">MAKNKEKIDMPWDNLRANKISDAKPPAEWPAGVVPISIDGLALFGVHEASGELYWDGKRVETRITLARREAILAFLVAAATISMAVFDAWRFFKGE</sequence>